<evidence type="ECO:0000313" key="2">
    <source>
        <dbReference type="Proteomes" id="UP000292082"/>
    </source>
</evidence>
<reference evidence="1 2" key="1">
    <citation type="submission" date="2019-01" db="EMBL/GenBank/DDBJ databases">
        <title>Draft genome sequences of three monokaryotic isolates of the white-rot basidiomycete fungus Dichomitus squalens.</title>
        <authorList>
            <consortium name="DOE Joint Genome Institute"/>
            <person name="Lopez S.C."/>
            <person name="Andreopoulos B."/>
            <person name="Pangilinan J."/>
            <person name="Lipzen A."/>
            <person name="Riley R."/>
            <person name="Ahrendt S."/>
            <person name="Ng V."/>
            <person name="Barry K."/>
            <person name="Daum C."/>
            <person name="Grigoriev I.V."/>
            <person name="Hilden K.S."/>
            <person name="Makela M.R."/>
            <person name="de Vries R.P."/>
        </authorList>
    </citation>
    <scope>NUCLEOTIDE SEQUENCE [LARGE SCALE GENOMIC DNA]</scope>
    <source>
        <strain evidence="1 2">CBS 464.89</strain>
    </source>
</reference>
<proteinExistence type="predicted"/>
<organism evidence="1 2">
    <name type="scientific">Dichomitus squalens</name>
    <dbReference type="NCBI Taxonomy" id="114155"/>
    <lineage>
        <taxon>Eukaryota</taxon>
        <taxon>Fungi</taxon>
        <taxon>Dikarya</taxon>
        <taxon>Basidiomycota</taxon>
        <taxon>Agaricomycotina</taxon>
        <taxon>Agaricomycetes</taxon>
        <taxon>Polyporales</taxon>
        <taxon>Polyporaceae</taxon>
        <taxon>Dichomitus</taxon>
    </lineage>
</organism>
<sequence>MDTSPHTQDSLPLPRIHFLHPGFTSFTQDSFPLSRIHFLYAGFISVNPGFVPLTQDSLPHTPHMCPYTLGSALPLTPGLARYRFTPSSID</sequence>
<accession>A0A4Q9PSW3</accession>
<dbReference type="Proteomes" id="UP000292082">
    <property type="component" value="Unassembled WGS sequence"/>
</dbReference>
<protein>
    <submittedName>
        <fullName evidence="1">Uncharacterized protein</fullName>
    </submittedName>
</protein>
<keyword evidence="2" id="KW-1185">Reference proteome</keyword>
<dbReference type="EMBL" id="ML145136">
    <property type="protein sequence ID" value="TBU57547.1"/>
    <property type="molecule type" value="Genomic_DNA"/>
</dbReference>
<name>A0A4Q9PSW3_9APHY</name>
<gene>
    <name evidence="1" type="ORF">BD310DRAFT_550074</name>
</gene>
<evidence type="ECO:0000313" key="1">
    <source>
        <dbReference type="EMBL" id="TBU57547.1"/>
    </source>
</evidence>
<dbReference type="AlphaFoldDB" id="A0A4Q9PSW3"/>